<gene>
    <name evidence="4" type="ORF">SAMN04489710_1224</name>
</gene>
<feature type="region of interest" description="Disordered" evidence="2">
    <location>
        <begin position="525"/>
        <end position="563"/>
    </location>
</feature>
<feature type="active site" description="Glycyl thioester intermediate" evidence="1">
    <location>
        <position position="323"/>
    </location>
</feature>
<protein>
    <submittedName>
        <fullName evidence="4">C-terminal novel E3 ligase, LRR-interacting</fullName>
    </submittedName>
</protein>
<dbReference type="GO" id="GO:0016874">
    <property type="term" value="F:ligase activity"/>
    <property type="evidence" value="ECO:0007669"/>
    <property type="project" value="UniProtKB-KW"/>
</dbReference>
<feature type="compositionally biased region" description="Pro residues" evidence="2">
    <location>
        <begin position="536"/>
        <end position="547"/>
    </location>
</feature>
<dbReference type="Proteomes" id="UP000199517">
    <property type="component" value="Unassembled WGS sequence"/>
</dbReference>
<accession>A0A1I1Z074</accession>
<evidence type="ECO:0000313" key="4">
    <source>
        <dbReference type="EMBL" id="SFE25097.1"/>
    </source>
</evidence>
<keyword evidence="5" id="KW-1185">Reference proteome</keyword>
<dbReference type="GO" id="GO:0004842">
    <property type="term" value="F:ubiquitin-protein transferase activity"/>
    <property type="evidence" value="ECO:0007669"/>
    <property type="project" value="UniProtKB-UniRule"/>
</dbReference>
<reference evidence="5" key="1">
    <citation type="submission" date="2016-10" db="EMBL/GenBank/DDBJ databases">
        <authorList>
            <person name="Varghese N."/>
            <person name="Submissions S."/>
        </authorList>
    </citation>
    <scope>NUCLEOTIDE SEQUENCE [LARGE SCALE GENOMIC DNA]</scope>
    <source>
        <strain evidence="5">DSM 7481</strain>
    </source>
</reference>
<dbReference type="GO" id="GO:0016567">
    <property type="term" value="P:protein ubiquitination"/>
    <property type="evidence" value="ECO:0007669"/>
    <property type="project" value="InterPro"/>
</dbReference>
<sequence>MDPLRPSSRASVRARSPGSGADSDSDASPSRRVRPRTAHPGAGLAGFPPARSAAEESSASTDANSPARPPRAAVPLRRSPNPSTPSAADTAAGSSDGPRTGSPVRETPGPSAWALEAPGRLEQELAALGLQGPPSRDHFLPLVLLAAQRPDLESRIRGATTALALHQGAGPEVEAVLRPLWPTLQLAGPAGARVIEHILNPAGVFEIDGASSDDEAPGLDDDPGSLEEDLERLGAPLGHQIQAWLGDAAQAATANPHVFDDEECAPAFARLLERLQQEAVPEATPAARQRMESQVKAAIMAMARDTALRREVFLISQTALGDCRDNLLEGFSKVMLAVRNRQMLAAVRSGRMDEGKLHLWTGQQFRLALLETATGQLIGQLQQQGADLPPWDRDRLQSDPLETLADAKAQLKRPLGLPQDTAEDLTSYDMSVLQPQHIEALRTQVLREAADPQSFQNFLLEHDTWRTCMQALHPAIFQPLVAARDADPFHDMDPPDDLESPAAFAYAQAGRKVYEDWQASVQQALASLAEQAGGALPPPHPPRPPQDPGSSSGAAKPEPAPPG</sequence>
<dbReference type="GO" id="GO:0005576">
    <property type="term" value="C:extracellular region"/>
    <property type="evidence" value="ECO:0007669"/>
    <property type="project" value="UniProtKB-UniRule"/>
</dbReference>
<evidence type="ECO:0000256" key="1">
    <source>
        <dbReference type="PROSITE-ProRule" id="PRU01398"/>
    </source>
</evidence>
<dbReference type="STRING" id="32040.SAMN04489710_1224"/>
<organism evidence="4 5">
    <name type="scientific">Paracidovorax konjaci</name>
    <dbReference type="NCBI Taxonomy" id="32040"/>
    <lineage>
        <taxon>Bacteria</taxon>
        <taxon>Pseudomonadati</taxon>
        <taxon>Pseudomonadota</taxon>
        <taxon>Betaproteobacteria</taxon>
        <taxon>Burkholderiales</taxon>
        <taxon>Comamonadaceae</taxon>
        <taxon>Paracidovorax</taxon>
    </lineage>
</organism>
<keyword evidence="1" id="KW-0832">Ubl conjugation</keyword>
<keyword evidence="1" id="KW-1035">Host cytoplasm</keyword>
<feature type="compositionally biased region" description="Low complexity" evidence="2">
    <location>
        <begin position="1"/>
        <end position="30"/>
    </location>
</feature>
<dbReference type="Pfam" id="PF14496">
    <property type="entry name" value="NEL"/>
    <property type="match status" value="1"/>
</dbReference>
<feature type="region of interest" description="Disordered" evidence="2">
    <location>
        <begin position="1"/>
        <end position="112"/>
    </location>
</feature>
<keyword evidence="1" id="KW-0808">Transferase</keyword>
<evidence type="ECO:0000313" key="5">
    <source>
        <dbReference type="Proteomes" id="UP000199517"/>
    </source>
</evidence>
<comment type="similarity">
    <text evidence="1">Belongs to the LRR-containing bacterial E3 ligase family.</text>
</comment>
<name>A0A1I1Z074_9BURK</name>
<dbReference type="EMBL" id="FOMQ01000022">
    <property type="protein sequence ID" value="SFE25097.1"/>
    <property type="molecule type" value="Genomic_DNA"/>
</dbReference>
<keyword evidence="1" id="KW-0833">Ubl conjugation pathway</keyword>
<proteinExistence type="inferred from homology"/>
<dbReference type="OrthoDB" id="8807733at2"/>
<dbReference type="Gene3D" id="1.20.58.360">
    <property type="entry name" value="Shigella T3SS effector IpaH defines"/>
    <property type="match status" value="1"/>
</dbReference>
<comment type="PTM">
    <text evidence="1">Ubiquitinated in the presence of host E1 ubiquitin-activating enzyme, E2 ubiquitin-conjugating enzyme and ubiquitin.</text>
</comment>
<feature type="domain" description="NEL" evidence="3">
    <location>
        <begin position="236"/>
        <end position="548"/>
    </location>
</feature>
<feature type="compositionally biased region" description="Low complexity" evidence="2">
    <location>
        <begin position="525"/>
        <end position="535"/>
    </location>
</feature>
<evidence type="ECO:0000256" key="2">
    <source>
        <dbReference type="SAM" id="MobiDB-lite"/>
    </source>
</evidence>
<evidence type="ECO:0000259" key="3">
    <source>
        <dbReference type="PROSITE" id="PS52053"/>
    </source>
</evidence>
<dbReference type="PROSITE" id="PS52053">
    <property type="entry name" value="NEL"/>
    <property type="match status" value="1"/>
</dbReference>
<dbReference type="Gene3D" id="1.20.1270.130">
    <property type="entry name" value="Shigella T3SS effector IpaH domain"/>
    <property type="match status" value="1"/>
</dbReference>
<dbReference type="AlphaFoldDB" id="A0A1I1Z074"/>
<keyword evidence="4" id="KW-0436">Ligase</keyword>
<keyword evidence="1" id="KW-0964">Secreted</keyword>
<feature type="compositionally biased region" description="Low complexity" evidence="2">
    <location>
        <begin position="50"/>
        <end position="98"/>
    </location>
</feature>
<dbReference type="InterPro" id="IPR029487">
    <property type="entry name" value="NEL_dom"/>
</dbReference>